<organism evidence="1 2">
    <name type="scientific">Sediminibacillus halophilus</name>
    <dbReference type="NCBI Taxonomy" id="482461"/>
    <lineage>
        <taxon>Bacteria</taxon>
        <taxon>Bacillati</taxon>
        <taxon>Bacillota</taxon>
        <taxon>Bacilli</taxon>
        <taxon>Bacillales</taxon>
        <taxon>Bacillaceae</taxon>
        <taxon>Sediminibacillus</taxon>
    </lineage>
</organism>
<dbReference type="Proteomes" id="UP000182347">
    <property type="component" value="Unassembled WGS sequence"/>
</dbReference>
<dbReference type="AlphaFoldDB" id="A0A1G9V9V8"/>
<evidence type="ECO:0000313" key="2">
    <source>
        <dbReference type="Proteomes" id="UP000182347"/>
    </source>
</evidence>
<protein>
    <submittedName>
        <fullName evidence="1">Uncharacterized protein</fullName>
    </submittedName>
</protein>
<accession>A0A1G9V9V8</accession>
<keyword evidence="2" id="KW-1185">Reference proteome</keyword>
<dbReference type="RefSeq" id="WP_175486826.1">
    <property type="nucleotide sequence ID" value="NZ_FNHF01000004.1"/>
</dbReference>
<sequence length="53" mass="6417">MRGMDWQLVLFVGTSLMQEYWLYFGLPRVYFWDVKSELYRNTGVPEDEDHRAA</sequence>
<dbReference type="EMBL" id="FNHF01000004">
    <property type="protein sequence ID" value="SDM68982.1"/>
    <property type="molecule type" value="Genomic_DNA"/>
</dbReference>
<evidence type="ECO:0000313" key="1">
    <source>
        <dbReference type="EMBL" id="SDM68982.1"/>
    </source>
</evidence>
<reference evidence="2" key="1">
    <citation type="submission" date="2016-10" db="EMBL/GenBank/DDBJ databases">
        <authorList>
            <person name="Varghese N."/>
            <person name="Submissions S."/>
        </authorList>
    </citation>
    <scope>NUCLEOTIDE SEQUENCE [LARGE SCALE GENOMIC DNA]</scope>
    <source>
        <strain evidence="2">CGMCC 1.6199</strain>
    </source>
</reference>
<gene>
    <name evidence="1" type="ORF">SAMN05216244_3197</name>
</gene>
<proteinExistence type="predicted"/>
<name>A0A1G9V9V8_9BACI</name>